<dbReference type="Proteomes" id="UP000268857">
    <property type="component" value="Unassembled WGS sequence"/>
</dbReference>
<organism evidence="1 2">
    <name type="scientific">Chlorogloeopsis fritschii PCC 6912</name>
    <dbReference type="NCBI Taxonomy" id="211165"/>
    <lineage>
        <taxon>Bacteria</taxon>
        <taxon>Bacillati</taxon>
        <taxon>Cyanobacteriota</taxon>
        <taxon>Cyanophyceae</taxon>
        <taxon>Nostocales</taxon>
        <taxon>Chlorogloeopsidaceae</taxon>
        <taxon>Chlorogloeopsis</taxon>
    </lineage>
</organism>
<dbReference type="AlphaFoldDB" id="A0A3S0XXY9"/>
<proteinExistence type="predicted"/>
<comment type="caution">
    <text evidence="1">The sequence shown here is derived from an EMBL/GenBank/DDBJ whole genome shotgun (WGS) entry which is preliminary data.</text>
</comment>
<evidence type="ECO:0000313" key="2">
    <source>
        <dbReference type="Proteomes" id="UP000268857"/>
    </source>
</evidence>
<evidence type="ECO:0000313" key="1">
    <source>
        <dbReference type="EMBL" id="RUR83659.1"/>
    </source>
</evidence>
<sequence>MRLVFREARSPPSGTHCNIVQSKYFTFVTKTGLGIANALTELFAAWWEGAKTIIPEQEIFPRVIFSHSATTVTEETKYA</sequence>
<dbReference type="STRING" id="211165.GCA_000317285_00182"/>
<keyword evidence="2" id="KW-1185">Reference proteome</keyword>
<name>A0A3S0XXY9_CHLFR</name>
<accession>A0A3S0XXY9</accession>
<gene>
    <name evidence="1" type="ORF">PCC6912_19020</name>
</gene>
<reference evidence="1 2" key="1">
    <citation type="journal article" date="2019" name="Genome Biol. Evol.">
        <title>Day and night: Metabolic profiles and evolutionary relationships of six axenic non-marine cyanobacteria.</title>
        <authorList>
            <person name="Will S.E."/>
            <person name="Henke P."/>
            <person name="Boedeker C."/>
            <person name="Huang S."/>
            <person name="Brinkmann H."/>
            <person name="Rohde M."/>
            <person name="Jarek M."/>
            <person name="Friedl T."/>
            <person name="Seufert S."/>
            <person name="Schumacher M."/>
            <person name="Overmann J."/>
            <person name="Neumann-Schaal M."/>
            <person name="Petersen J."/>
        </authorList>
    </citation>
    <scope>NUCLEOTIDE SEQUENCE [LARGE SCALE GENOMIC DNA]</scope>
    <source>
        <strain evidence="1 2">PCC 6912</strain>
    </source>
</reference>
<protein>
    <submittedName>
        <fullName evidence="1">Uncharacterized protein</fullName>
    </submittedName>
</protein>
<dbReference type="EMBL" id="RSCJ01000006">
    <property type="protein sequence ID" value="RUR83659.1"/>
    <property type="molecule type" value="Genomic_DNA"/>
</dbReference>